<feature type="non-terminal residue" evidence="2">
    <location>
        <position position="345"/>
    </location>
</feature>
<dbReference type="PANTHER" id="PTHR39639">
    <property type="entry name" value="CHROMOSOME 16, WHOLE GENOME SHOTGUN SEQUENCE"/>
    <property type="match status" value="1"/>
</dbReference>
<proteinExistence type="predicted"/>
<dbReference type="EMBL" id="MU806044">
    <property type="protein sequence ID" value="KAJ3841309.1"/>
    <property type="molecule type" value="Genomic_DNA"/>
</dbReference>
<gene>
    <name evidence="2" type="ORF">F5878DRAFT_670485</name>
</gene>
<dbReference type="InterPro" id="IPR004919">
    <property type="entry name" value="GmrSD_N"/>
</dbReference>
<organism evidence="2 3">
    <name type="scientific">Lentinula raphanica</name>
    <dbReference type="NCBI Taxonomy" id="153919"/>
    <lineage>
        <taxon>Eukaryota</taxon>
        <taxon>Fungi</taxon>
        <taxon>Dikarya</taxon>
        <taxon>Basidiomycota</taxon>
        <taxon>Agaricomycotina</taxon>
        <taxon>Agaricomycetes</taxon>
        <taxon>Agaricomycetidae</taxon>
        <taxon>Agaricales</taxon>
        <taxon>Marasmiineae</taxon>
        <taxon>Omphalotaceae</taxon>
        <taxon>Lentinula</taxon>
    </lineage>
</organism>
<dbReference type="Proteomes" id="UP001163846">
    <property type="component" value="Unassembled WGS sequence"/>
</dbReference>
<feature type="non-terminal residue" evidence="2">
    <location>
        <position position="1"/>
    </location>
</feature>
<keyword evidence="3" id="KW-1185">Reference proteome</keyword>
<sequence>ALKRPRDTTYSVRSLYEDMKRGFIDVEPEYQRDVVWKADKQMMLIDTIFTNHYMPPLIFSVIYDENDNESRKVCLDGKQRLTSIQLLLALQVHYSETLKSWWFKANETSSSKNTKYLLPEHIRQSFINKQIKCTEYDELDEDGEREIFRRVQLGVALSSAEKLRVLHTRRSKFINELKESYVTKEGLAAPSFRWERTRGADFRCLAQSVFVMWKWDKDGEQSIKSAGTLSQVERWLEENDEAIPDEFSSAVKGTFATLVQLTSHQEYSAPFSMYTKVSPVEIIGVIVLIYAHSTILPTDEKLTPAELSAAFTQLRREVRREHKDIRLNDRVGKTIINFVKAYQKS</sequence>
<dbReference type="Pfam" id="PF03235">
    <property type="entry name" value="GmrSD_N"/>
    <property type="match status" value="1"/>
</dbReference>
<dbReference type="AlphaFoldDB" id="A0AA38PE94"/>
<protein>
    <recommendedName>
        <fullName evidence="1">GmrSD restriction endonucleases N-terminal domain-containing protein</fullName>
    </recommendedName>
</protein>
<evidence type="ECO:0000313" key="3">
    <source>
        <dbReference type="Proteomes" id="UP001163846"/>
    </source>
</evidence>
<evidence type="ECO:0000259" key="1">
    <source>
        <dbReference type="Pfam" id="PF03235"/>
    </source>
</evidence>
<comment type="caution">
    <text evidence="2">The sequence shown here is derived from an EMBL/GenBank/DDBJ whole genome shotgun (WGS) entry which is preliminary data.</text>
</comment>
<evidence type="ECO:0000313" key="2">
    <source>
        <dbReference type="EMBL" id="KAJ3841309.1"/>
    </source>
</evidence>
<accession>A0AA38PE94</accession>
<name>A0AA38PE94_9AGAR</name>
<dbReference type="PANTHER" id="PTHR39639:SF1">
    <property type="entry name" value="DUF262 DOMAIN-CONTAINING PROTEIN"/>
    <property type="match status" value="1"/>
</dbReference>
<reference evidence="2" key="1">
    <citation type="submission" date="2022-08" db="EMBL/GenBank/DDBJ databases">
        <authorList>
            <consortium name="DOE Joint Genome Institute"/>
            <person name="Min B."/>
            <person name="Riley R."/>
            <person name="Sierra-Patev S."/>
            <person name="Naranjo-Ortiz M."/>
            <person name="Looney B."/>
            <person name="Konkel Z."/>
            <person name="Slot J.C."/>
            <person name="Sakamoto Y."/>
            <person name="Steenwyk J.L."/>
            <person name="Rokas A."/>
            <person name="Carro J."/>
            <person name="Camarero S."/>
            <person name="Ferreira P."/>
            <person name="Molpeceres G."/>
            <person name="Ruiz-Duenas F.J."/>
            <person name="Serrano A."/>
            <person name="Henrissat B."/>
            <person name="Drula E."/>
            <person name="Hughes K.W."/>
            <person name="Mata J.L."/>
            <person name="Ishikawa N.K."/>
            <person name="Vargas-Isla R."/>
            <person name="Ushijima S."/>
            <person name="Smith C.A."/>
            <person name="Ahrendt S."/>
            <person name="Andreopoulos W."/>
            <person name="He G."/>
            <person name="Labutti K."/>
            <person name="Lipzen A."/>
            <person name="Ng V."/>
            <person name="Sandor L."/>
            <person name="Barry K."/>
            <person name="Martinez A.T."/>
            <person name="Xiao Y."/>
            <person name="Gibbons J.G."/>
            <person name="Terashima K."/>
            <person name="Hibbett D.S."/>
            <person name="Grigoriev I.V."/>
        </authorList>
    </citation>
    <scope>NUCLEOTIDE SEQUENCE</scope>
    <source>
        <strain evidence="2">TFB9207</strain>
    </source>
</reference>
<feature type="domain" description="GmrSD restriction endonucleases N-terminal" evidence="1">
    <location>
        <begin position="13"/>
        <end position="152"/>
    </location>
</feature>